<dbReference type="PANTHER" id="PTHR13142:SF1">
    <property type="entry name" value="INNER CENTROMERE PROTEIN"/>
    <property type="match status" value="1"/>
</dbReference>
<comment type="similarity">
    <text evidence="3">Belongs to the INCENP family.</text>
</comment>
<evidence type="ECO:0000256" key="3">
    <source>
        <dbReference type="ARBA" id="ARBA00010042"/>
    </source>
</evidence>
<dbReference type="PANTHER" id="PTHR13142">
    <property type="entry name" value="INNER CENTROMERE PROTEIN"/>
    <property type="match status" value="1"/>
</dbReference>
<sequence>MLIASILFCYIPYRRLAAIKKKLEDISDTHIYYMDLLKYLLNLTNCKQISWSTWNQCTTGQLNRRRQRELPFANCQLVYENMSCDCHLELIEDIQQIDENSYIHYGCIPDSNQQLIMLPINATIVNVTTITLMYNLRHKKAPISDTCEISVKIPSSLRQIFANLTNHIMHGGIICKLNQRATEYQQWIFDEQKKAEEILKESGYIVPRIRTRINPWPNDFRNFLKIMNENEENDKNEKCYTINKLTELNVHLPYNLSSKYLRMNSLLFKTNHINNASQLSVAVATGLRDFCAKRTANAICKKKQILEAVAEKTRKFRQDSHRRVTQRKIQLEKEDEERRKQSSIKIKQQAMKITSKRERKVHDLPGTPVAKRTRNALGLMPIDKQLHISCKGTENEEIAPMNAMKEHRERRIKMTNKTEEKEAFHDDNWNHLSTTLHNDYENYLFATLHGDNENHLSTIDANQTACIKFSPEIAILSELETAISKEFNTEGMFSSKSNCNTSKMNNSSDTLTAIQQRHTGISHIDASKSRDTSQVHTSKNSTRQKDVANTDNANNLLSKSSTSLNTASILERTRPGDKSVNITQRSTNAIHRDEIDNDNNIIHHDTTKRSTYFIHDLKCEQNITTNNDNNDSNNRNNDDLRVMSMDLKSSSCQSKSTTMHADVDDDDDDDDKVRRIEEKRGKVTSTRFPGRKTESILTANESSNGIMKKSKTTIRYSVHIKRKNDLENDEIYDLSSGDPTDCTEKPRRKIPFWAKKQNLQQILIKQQKWSVSDIDALFGKIHPPDMQKMFGDKMRSATRSSSAIWESPIWNPRVGYSAYHMTFQQIEKNDNNIRRSQRAKKLVSYIPYF</sequence>
<evidence type="ECO:0000256" key="2">
    <source>
        <dbReference type="ARBA" id="ARBA00004186"/>
    </source>
</evidence>
<feature type="domain" description="Inner centromere protein ARK-binding" evidence="9">
    <location>
        <begin position="733"/>
        <end position="790"/>
    </location>
</feature>
<dbReference type="GO" id="GO:1990385">
    <property type="term" value="C:meiotic spindle midzone"/>
    <property type="evidence" value="ECO:0007669"/>
    <property type="project" value="TreeGrafter"/>
</dbReference>
<evidence type="ECO:0000256" key="6">
    <source>
        <dbReference type="ARBA" id="ARBA00023212"/>
    </source>
</evidence>
<evidence type="ECO:0000313" key="10">
    <source>
        <dbReference type="Proteomes" id="UP000093561"/>
    </source>
</evidence>
<dbReference type="Proteomes" id="UP000093561">
    <property type="component" value="Unassembled WGS sequence"/>
</dbReference>
<accession>A0AAF5Q1Q6</accession>
<evidence type="ECO:0000256" key="4">
    <source>
        <dbReference type="ARBA" id="ARBA00022490"/>
    </source>
</evidence>
<reference evidence="10" key="1">
    <citation type="submission" date="2015-03" db="EMBL/GenBank/DDBJ databases">
        <title>Wuchereria bancrofti Genome Sequencing Papua New Guinea Strain.</title>
        <authorList>
            <person name="Small S.T."/>
            <person name="Serre D."/>
            <person name="Zimmerman P.A."/>
        </authorList>
    </citation>
    <scope>NUCLEOTIDE SEQUENCE [LARGE SCALE GENOMIC DNA]</scope>
    <source>
        <strain evidence="10">pt0022</strain>
    </source>
</reference>
<comment type="subcellular location">
    <subcellularLocation>
        <location evidence="2">Cytoplasm</location>
        <location evidence="2">Cytoskeleton</location>
        <location evidence="2">Spindle</location>
    </subcellularLocation>
    <subcellularLocation>
        <location evidence="1">Nucleus</location>
    </subcellularLocation>
</comment>
<evidence type="ECO:0000256" key="1">
    <source>
        <dbReference type="ARBA" id="ARBA00004123"/>
    </source>
</evidence>
<feature type="region of interest" description="Disordered" evidence="8">
    <location>
        <begin position="329"/>
        <end position="350"/>
    </location>
</feature>
<dbReference type="Gene3D" id="6.10.250.2990">
    <property type="match status" value="1"/>
</dbReference>
<reference evidence="11" key="3">
    <citation type="submission" date="2024-02" db="UniProtKB">
        <authorList>
            <consortium name="WormBaseParasite"/>
        </authorList>
    </citation>
    <scope>IDENTIFICATION</scope>
    <source>
        <strain evidence="11">pt0022</strain>
    </source>
</reference>
<feature type="region of interest" description="Disordered" evidence="8">
    <location>
        <begin position="647"/>
        <end position="671"/>
    </location>
</feature>
<dbReference type="AlphaFoldDB" id="A0AAF5Q1Q6"/>
<feature type="compositionally biased region" description="Basic and acidic residues" evidence="8">
    <location>
        <begin position="329"/>
        <end position="340"/>
    </location>
</feature>
<protein>
    <recommendedName>
        <fullName evidence="9">Inner centromere protein ARK-binding domain-containing protein</fullName>
    </recommendedName>
</protein>
<keyword evidence="6" id="KW-0206">Cytoskeleton</keyword>
<name>A0AAF5Q1Q6_WUCBA</name>
<feature type="region of interest" description="Disordered" evidence="8">
    <location>
        <begin position="524"/>
        <end position="560"/>
    </location>
</feature>
<dbReference type="GO" id="GO:0032133">
    <property type="term" value="C:chromosome passenger complex"/>
    <property type="evidence" value="ECO:0007669"/>
    <property type="project" value="TreeGrafter"/>
</dbReference>
<organism evidence="10 11">
    <name type="scientific">Wuchereria bancrofti</name>
    <dbReference type="NCBI Taxonomy" id="6293"/>
    <lineage>
        <taxon>Eukaryota</taxon>
        <taxon>Metazoa</taxon>
        <taxon>Ecdysozoa</taxon>
        <taxon>Nematoda</taxon>
        <taxon>Chromadorea</taxon>
        <taxon>Rhabditida</taxon>
        <taxon>Spirurina</taxon>
        <taxon>Spiruromorpha</taxon>
        <taxon>Filarioidea</taxon>
        <taxon>Onchocercidae</taxon>
        <taxon>Wuchereria</taxon>
    </lineage>
</organism>
<proteinExistence type="inferred from homology"/>
<dbReference type="InterPro" id="IPR005635">
    <property type="entry name" value="Inner_centromere_prot_ARK-bd"/>
</dbReference>
<evidence type="ECO:0000259" key="9">
    <source>
        <dbReference type="Pfam" id="PF03941"/>
    </source>
</evidence>
<dbReference type="GO" id="GO:0005634">
    <property type="term" value="C:nucleus"/>
    <property type="evidence" value="ECO:0007669"/>
    <property type="project" value="UniProtKB-SubCell"/>
</dbReference>
<evidence type="ECO:0000256" key="8">
    <source>
        <dbReference type="SAM" id="MobiDB-lite"/>
    </source>
</evidence>
<reference evidence="10" key="2">
    <citation type="journal article" date="2016" name="Mol. Ecol.">
        <title>Population genomics of the filarial nematode parasite Wuchereria bancrofti from mosquitoes.</title>
        <authorList>
            <person name="Small S.T."/>
            <person name="Reimer L.J."/>
            <person name="Tisch D.J."/>
            <person name="King C.L."/>
            <person name="Christensen B.M."/>
            <person name="Siba P.M."/>
            <person name="Kazura J.W."/>
            <person name="Serre D."/>
            <person name="Zimmerman P.A."/>
        </authorList>
    </citation>
    <scope>NUCLEOTIDE SEQUENCE</scope>
    <source>
        <strain evidence="10">pt0022</strain>
    </source>
</reference>
<evidence type="ECO:0000313" key="11">
    <source>
        <dbReference type="WBParaSite" id="mrna-Wban_09245"/>
    </source>
</evidence>
<feature type="compositionally biased region" description="Polar residues" evidence="8">
    <location>
        <begin position="647"/>
        <end position="659"/>
    </location>
</feature>
<keyword evidence="5" id="KW-0159">Chromosome partition</keyword>
<keyword evidence="4" id="KW-0963">Cytoplasm</keyword>
<keyword evidence="7" id="KW-0539">Nucleus</keyword>
<dbReference type="GO" id="GO:0000281">
    <property type="term" value="P:mitotic cytokinesis"/>
    <property type="evidence" value="ECO:0007669"/>
    <property type="project" value="TreeGrafter"/>
</dbReference>
<dbReference type="Pfam" id="PF03941">
    <property type="entry name" value="INCENP_ARK-bind"/>
    <property type="match status" value="1"/>
</dbReference>
<evidence type="ECO:0000256" key="7">
    <source>
        <dbReference type="ARBA" id="ARBA00023242"/>
    </source>
</evidence>
<dbReference type="GO" id="GO:0051310">
    <property type="term" value="P:metaphase chromosome alignment"/>
    <property type="evidence" value="ECO:0007669"/>
    <property type="project" value="TreeGrafter"/>
</dbReference>
<dbReference type="WBParaSite" id="mrna-Wban_09245">
    <property type="protein sequence ID" value="mrna-Wban_09245"/>
    <property type="gene ID" value="Wban_09245"/>
</dbReference>
<dbReference type="GO" id="GO:0030496">
    <property type="term" value="C:midbody"/>
    <property type="evidence" value="ECO:0007669"/>
    <property type="project" value="TreeGrafter"/>
</dbReference>
<evidence type="ECO:0000256" key="5">
    <source>
        <dbReference type="ARBA" id="ARBA00022829"/>
    </source>
</evidence>
<dbReference type="GO" id="GO:0051257">
    <property type="term" value="P:meiotic spindle midzone assembly"/>
    <property type="evidence" value="ECO:0007669"/>
    <property type="project" value="TreeGrafter"/>
</dbReference>
<dbReference type="GO" id="GO:0000776">
    <property type="term" value="C:kinetochore"/>
    <property type="evidence" value="ECO:0007669"/>
    <property type="project" value="TreeGrafter"/>
</dbReference>